<sequence length="208" mass="24675">FGFRRGRNQHQALDAVYMAITTRKVSWIVDADISRFFDQIDHGWMMKFLRHRIADKRILRLIELTLKAGVMEEGRKIRTRVGTPQGAVISPLLANIYLHYVLDLWAHQWRRKQARGECYIVRFADDSVMGFQYRSDGFHFMEAMKRRLEKFGLKLNEDKSRLLEFGRFALSNRKQKNRRKPETFDFLGFTHICSTRRSDGGFLLQRIT</sequence>
<reference evidence="3 4" key="1">
    <citation type="journal article" date="2014" name="Nature">
        <title>An environmental bacterial taxon with a large and distinct metabolic repertoire.</title>
        <authorList>
            <person name="Wilson M.C."/>
            <person name="Mori T."/>
            <person name="Ruckert C."/>
            <person name="Uria A.R."/>
            <person name="Helf M.J."/>
            <person name="Takada K."/>
            <person name="Gernert C."/>
            <person name="Steffens U.A."/>
            <person name="Heycke N."/>
            <person name="Schmitt S."/>
            <person name="Rinke C."/>
            <person name="Helfrich E.J."/>
            <person name="Brachmann A.O."/>
            <person name="Gurgui C."/>
            <person name="Wakimoto T."/>
            <person name="Kracht M."/>
            <person name="Crusemann M."/>
            <person name="Hentschel U."/>
            <person name="Abe I."/>
            <person name="Matsunaga S."/>
            <person name="Kalinowski J."/>
            <person name="Takeyama H."/>
            <person name="Piel J."/>
        </authorList>
    </citation>
    <scope>NUCLEOTIDE SEQUENCE [LARGE SCALE GENOMIC DNA]</scope>
    <source>
        <strain evidence="4">TSY2</strain>
    </source>
</reference>
<name>W4L8X8_9BACT</name>
<evidence type="ECO:0000256" key="1">
    <source>
        <dbReference type="ARBA" id="ARBA00034120"/>
    </source>
</evidence>
<dbReference type="EMBL" id="AZHX01002514">
    <property type="protein sequence ID" value="ETW94165.1"/>
    <property type="molecule type" value="Genomic_DNA"/>
</dbReference>
<dbReference type="HOGENOM" id="CLU_013584_6_1_7"/>
<dbReference type="SUPFAM" id="SSF56672">
    <property type="entry name" value="DNA/RNA polymerases"/>
    <property type="match status" value="1"/>
</dbReference>
<dbReference type="PANTHER" id="PTHR34047">
    <property type="entry name" value="NUCLEAR INTRON MATURASE 1, MITOCHONDRIAL-RELATED"/>
    <property type="match status" value="1"/>
</dbReference>
<keyword evidence="4" id="KW-1185">Reference proteome</keyword>
<dbReference type="AlphaFoldDB" id="W4L8X8"/>
<organism evidence="3 4">
    <name type="scientific">Candidatus Entotheonella gemina</name>
    <dbReference type="NCBI Taxonomy" id="1429439"/>
    <lineage>
        <taxon>Bacteria</taxon>
        <taxon>Pseudomonadati</taxon>
        <taxon>Nitrospinota/Tectimicrobiota group</taxon>
        <taxon>Candidatus Tectimicrobiota</taxon>
        <taxon>Candidatus Entotheonellia</taxon>
        <taxon>Candidatus Entotheonellales</taxon>
        <taxon>Candidatus Entotheonellaceae</taxon>
        <taxon>Candidatus Entotheonella</taxon>
    </lineage>
</organism>
<gene>
    <name evidence="3" type="ORF">ETSY2_50230</name>
</gene>
<feature type="non-terminal residue" evidence="3">
    <location>
        <position position="208"/>
    </location>
</feature>
<dbReference type="Proteomes" id="UP000019140">
    <property type="component" value="Unassembled WGS sequence"/>
</dbReference>
<dbReference type="InterPro" id="IPR043502">
    <property type="entry name" value="DNA/RNA_pol_sf"/>
</dbReference>
<comment type="caution">
    <text evidence="3">The sequence shown here is derived from an EMBL/GenBank/DDBJ whole genome shotgun (WGS) entry which is preliminary data.</text>
</comment>
<feature type="domain" description="Reverse transcriptase" evidence="2">
    <location>
        <begin position="1"/>
        <end position="191"/>
    </location>
</feature>
<dbReference type="PANTHER" id="PTHR34047:SF8">
    <property type="entry name" value="PROTEIN YKFC"/>
    <property type="match status" value="1"/>
</dbReference>
<evidence type="ECO:0000313" key="4">
    <source>
        <dbReference type="Proteomes" id="UP000019140"/>
    </source>
</evidence>
<accession>W4L8X8</accession>
<dbReference type="CDD" id="cd01651">
    <property type="entry name" value="RT_G2_intron"/>
    <property type="match status" value="1"/>
</dbReference>
<feature type="non-terminal residue" evidence="3">
    <location>
        <position position="1"/>
    </location>
</feature>
<proteinExistence type="inferred from homology"/>
<comment type="similarity">
    <text evidence="1">Belongs to the bacterial reverse transcriptase family.</text>
</comment>
<evidence type="ECO:0000313" key="3">
    <source>
        <dbReference type="EMBL" id="ETW94165.1"/>
    </source>
</evidence>
<dbReference type="PROSITE" id="PS50878">
    <property type="entry name" value="RT_POL"/>
    <property type="match status" value="1"/>
</dbReference>
<dbReference type="InterPro" id="IPR051083">
    <property type="entry name" value="GrpII_Intron_Splice-Mob/Def"/>
</dbReference>
<dbReference type="InterPro" id="IPR000477">
    <property type="entry name" value="RT_dom"/>
</dbReference>
<protein>
    <submittedName>
        <fullName evidence="3">Maturase</fullName>
    </submittedName>
</protein>
<dbReference type="Pfam" id="PF00078">
    <property type="entry name" value="RVT_1"/>
    <property type="match status" value="1"/>
</dbReference>
<evidence type="ECO:0000259" key="2">
    <source>
        <dbReference type="PROSITE" id="PS50878"/>
    </source>
</evidence>